<accession>A0A7D4CGP0</accession>
<dbReference type="PIRSF" id="PIRSF005962">
    <property type="entry name" value="Pept_M20D_amidohydro"/>
    <property type="match status" value="1"/>
</dbReference>
<dbReference type="InterPro" id="IPR017439">
    <property type="entry name" value="Amidohydrolase"/>
</dbReference>
<keyword evidence="3" id="KW-0378">Hydrolase</keyword>
<protein>
    <submittedName>
        <fullName evidence="3">Amidohydrolase</fullName>
    </submittedName>
</protein>
<evidence type="ECO:0000259" key="2">
    <source>
        <dbReference type="Pfam" id="PF07687"/>
    </source>
</evidence>
<feature type="binding site" evidence="1">
    <location>
        <position position="109"/>
    </location>
    <ligand>
        <name>Mn(2+)</name>
        <dbReference type="ChEBI" id="CHEBI:29035"/>
        <label>2</label>
    </ligand>
</feature>
<dbReference type="CDD" id="cd03886">
    <property type="entry name" value="M20_Acy1"/>
    <property type="match status" value="1"/>
</dbReference>
<dbReference type="NCBIfam" id="TIGR01891">
    <property type="entry name" value="amidohydrolases"/>
    <property type="match status" value="1"/>
</dbReference>
<dbReference type="Gene3D" id="3.40.630.10">
    <property type="entry name" value="Zn peptidases"/>
    <property type="match status" value="1"/>
</dbReference>
<dbReference type="AlphaFoldDB" id="A0A7D4CGP0"/>
<evidence type="ECO:0000256" key="1">
    <source>
        <dbReference type="PIRSR" id="PIRSR005962-1"/>
    </source>
</evidence>
<feature type="binding site" evidence="1">
    <location>
        <position position="107"/>
    </location>
    <ligand>
        <name>Mn(2+)</name>
        <dbReference type="ChEBI" id="CHEBI:29035"/>
        <label>2</label>
    </ligand>
</feature>
<dbReference type="InterPro" id="IPR011650">
    <property type="entry name" value="Peptidase_M20_dimer"/>
</dbReference>
<dbReference type="PANTHER" id="PTHR11014">
    <property type="entry name" value="PEPTIDASE M20 FAMILY MEMBER"/>
    <property type="match status" value="1"/>
</dbReference>
<dbReference type="GO" id="GO:0046872">
    <property type="term" value="F:metal ion binding"/>
    <property type="evidence" value="ECO:0007669"/>
    <property type="project" value="UniProtKB-KW"/>
</dbReference>
<dbReference type="GO" id="GO:0016787">
    <property type="term" value="F:hydrolase activity"/>
    <property type="evidence" value="ECO:0007669"/>
    <property type="project" value="UniProtKB-KW"/>
</dbReference>
<dbReference type="Pfam" id="PF01546">
    <property type="entry name" value="Peptidase_M20"/>
    <property type="match status" value="1"/>
</dbReference>
<gene>
    <name evidence="3" type="ORF">GXN76_11630</name>
</gene>
<comment type="cofactor">
    <cofactor evidence="1">
        <name>Mn(2+)</name>
        <dbReference type="ChEBI" id="CHEBI:29035"/>
    </cofactor>
    <text evidence="1">The Mn(2+) ion enhances activity.</text>
</comment>
<name>A0A7D4CGP0_9BACL</name>
<feature type="binding site" evidence="1">
    <location>
        <position position="145"/>
    </location>
    <ligand>
        <name>Mn(2+)</name>
        <dbReference type="ChEBI" id="CHEBI:29035"/>
        <label>2</label>
    </ligand>
</feature>
<feature type="binding site" evidence="1">
    <location>
        <position position="371"/>
    </location>
    <ligand>
        <name>Mn(2+)</name>
        <dbReference type="ChEBI" id="CHEBI:29035"/>
        <label>2</label>
    </ligand>
</feature>
<reference evidence="3 4" key="1">
    <citation type="submission" date="2020-01" db="EMBL/GenBank/DDBJ databases">
        <authorList>
            <person name="Gulvik C.A."/>
            <person name="Batra D.G."/>
        </authorList>
    </citation>
    <scope>NUCLEOTIDE SEQUENCE [LARGE SCALE GENOMIC DNA]</scope>
    <source>
        <strain evidence="3 4">W9323</strain>
    </source>
</reference>
<feature type="binding site" evidence="1">
    <location>
        <position position="174"/>
    </location>
    <ligand>
        <name>Mn(2+)</name>
        <dbReference type="ChEBI" id="CHEBI:29035"/>
        <label>2</label>
    </ligand>
</feature>
<evidence type="ECO:0000313" key="3">
    <source>
        <dbReference type="EMBL" id="QKG85054.1"/>
    </source>
</evidence>
<organism evidence="3 4">
    <name type="scientific">Kroppenstedtia pulmonis</name>
    <dbReference type="NCBI Taxonomy" id="1380685"/>
    <lineage>
        <taxon>Bacteria</taxon>
        <taxon>Bacillati</taxon>
        <taxon>Bacillota</taxon>
        <taxon>Bacilli</taxon>
        <taxon>Bacillales</taxon>
        <taxon>Thermoactinomycetaceae</taxon>
        <taxon>Kroppenstedtia</taxon>
    </lineage>
</organism>
<feature type="domain" description="Peptidase M20 dimerisation" evidence="2">
    <location>
        <begin position="202"/>
        <end position="288"/>
    </location>
</feature>
<dbReference type="KEGG" id="kpul:GXN76_11630"/>
<dbReference type="Pfam" id="PF07687">
    <property type="entry name" value="M20_dimer"/>
    <property type="match status" value="1"/>
</dbReference>
<dbReference type="Gene3D" id="3.30.70.360">
    <property type="match status" value="1"/>
</dbReference>
<proteinExistence type="predicted"/>
<keyword evidence="1" id="KW-0464">Manganese</keyword>
<dbReference type="SUPFAM" id="SSF55031">
    <property type="entry name" value="Bacterial exopeptidase dimerisation domain"/>
    <property type="match status" value="1"/>
</dbReference>
<keyword evidence="4" id="KW-1185">Reference proteome</keyword>
<dbReference type="Proteomes" id="UP000503088">
    <property type="component" value="Chromosome"/>
</dbReference>
<keyword evidence="1" id="KW-0479">Metal-binding</keyword>
<dbReference type="RefSeq" id="WP_173223342.1">
    <property type="nucleotide sequence ID" value="NZ_CP048104.1"/>
</dbReference>
<dbReference type="SUPFAM" id="SSF53187">
    <property type="entry name" value="Zn-dependent exopeptidases"/>
    <property type="match status" value="1"/>
</dbReference>
<dbReference type="InterPro" id="IPR036264">
    <property type="entry name" value="Bact_exopeptidase_dim_dom"/>
</dbReference>
<sequence>MTRVDSVAIARRAKELLPRLIKWRRFFHEYPELSFQEEKTAARIVEILKDIQGMEIRTRVGGTGVIASLSKGEGACIALRADMDALPISEANDVPYRSRHPGVMHACGHDAHVAILLGAACLLGERWADDPWCGEVRFLFQPAEECGGADGLSGAPLMIREGALEGVEGVVALHMHPGLPQGAIQVYDGPAMASTDFFYGSVQGTGGHGAYPHLGVDPTWLLLPVLQALHGIVSRRVSPMDPAAVSIGQINGGSAENVIPEEVRVKGTIRSYDPAVRKRLIQEVKRAFSLTVPLGGDYHLQVEPGEPVLMNHPAINHRIVTVVQDLFPDFPIHRAPFGMGGEDFSHMTALVPGAMFFLGCAKPDGVSRELHTPVFDLDENCLADGAAILAETALRFLQDPKLEGKT</sequence>
<evidence type="ECO:0000313" key="4">
    <source>
        <dbReference type="Proteomes" id="UP000503088"/>
    </source>
</evidence>
<dbReference type="EMBL" id="CP048104">
    <property type="protein sequence ID" value="QKG85054.1"/>
    <property type="molecule type" value="Genomic_DNA"/>
</dbReference>
<dbReference type="PANTHER" id="PTHR11014:SF63">
    <property type="entry name" value="METALLOPEPTIDASE, PUTATIVE (AFU_ORTHOLOGUE AFUA_6G09600)-RELATED"/>
    <property type="match status" value="1"/>
</dbReference>
<dbReference type="InterPro" id="IPR002933">
    <property type="entry name" value="Peptidase_M20"/>
</dbReference>